<dbReference type="AlphaFoldDB" id="A0A6J1M0Z6"/>
<feature type="compositionally biased region" description="Basic and acidic residues" evidence="7">
    <location>
        <begin position="459"/>
        <end position="468"/>
    </location>
</feature>
<dbReference type="InterPro" id="IPR056180">
    <property type="entry name" value="ZPR1_jr_dom"/>
</dbReference>
<dbReference type="OrthoDB" id="308464at2759"/>
<dbReference type="NCBIfam" id="TIGR00310">
    <property type="entry name" value="ZPR1_znf"/>
    <property type="match status" value="2"/>
</dbReference>
<dbReference type="PANTHER" id="PTHR10876:SF0">
    <property type="entry name" value="ZINC FINGER PROTEIN ZPR1"/>
    <property type="match status" value="1"/>
</dbReference>
<dbReference type="Pfam" id="PF22794">
    <property type="entry name" value="jr-ZPR1"/>
    <property type="match status" value="2"/>
</dbReference>
<dbReference type="Pfam" id="PF03367">
    <property type="entry name" value="Zn_ribbon_ZPR1"/>
    <property type="match status" value="2"/>
</dbReference>
<evidence type="ECO:0000313" key="9">
    <source>
        <dbReference type="Proteomes" id="UP000504633"/>
    </source>
</evidence>
<evidence type="ECO:0000256" key="6">
    <source>
        <dbReference type="ARBA" id="ARBA00074960"/>
    </source>
</evidence>
<dbReference type="RefSeq" id="XP_023174462.1">
    <property type="nucleotide sequence ID" value="XM_023318694.2"/>
</dbReference>
<dbReference type="Gene3D" id="2.20.25.420">
    <property type="entry name" value="ZPR1, zinc finger domain"/>
    <property type="match status" value="2"/>
</dbReference>
<sequence>MGILSLNMSTGASTTIAPESADKIDPASATAQQEPIFKDINAEQTVELVEIESACMNCFKTGVTRLLPTKIPFFREVVLMSFKCDHCGHTNNEMQSASEIQKNGVRIELKVQKESDLNRRVVRSDNSSISIPEVELEIPVQSQKGEVTTIEGIIERTISGLSQDQEKRRIDHPAEAESIDAYIDRLRHLKLVKTPFTVLLEDISGNSFIENPLAPASDPQLKTSHFTRTTAQNEQLGLYEQNHEDQNLLKPIAEDEWPIENLHGEVLQFATNCPSCQAQCETNMKLTNIPHFKEVVIMATVCSKCGHKTNEVKSGGGIEPEGVRFKVRIATKEDLTRDVLKSETCSLSIPELDLDVGPNALCGRFTTVEGLLVAMREQLDGTLFHDSADEPSKNQLDRFLSTFDKVIKLEHVITLVLEDPAGNTYVQSLTDDDEPDDKLTVERYERSYEDNEELGLNDMKTENYEQNA</sequence>
<comment type="similarity">
    <text evidence="1">Belongs to the ZPR1 family.</text>
</comment>
<evidence type="ECO:0000256" key="1">
    <source>
        <dbReference type="ARBA" id="ARBA00008354"/>
    </source>
</evidence>
<reference evidence="10" key="1">
    <citation type="submission" date="2025-08" db="UniProtKB">
        <authorList>
            <consortium name="RefSeq"/>
        </authorList>
    </citation>
    <scope>IDENTIFICATION</scope>
    <source>
        <strain evidence="10">15085-1641.00</strain>
        <tissue evidence="10">Whole body</tissue>
    </source>
</reference>
<accession>A0A6J1M0Z6</accession>
<keyword evidence="3" id="KW-0677">Repeat</keyword>
<dbReference type="InterPro" id="IPR040141">
    <property type="entry name" value="ZPR1"/>
</dbReference>
<dbReference type="CTD" id="8882"/>
<dbReference type="InterPro" id="IPR004457">
    <property type="entry name" value="Znf_ZPR1"/>
</dbReference>
<evidence type="ECO:0000256" key="3">
    <source>
        <dbReference type="ARBA" id="ARBA00022737"/>
    </source>
</evidence>
<dbReference type="GO" id="GO:0008270">
    <property type="term" value="F:zinc ion binding"/>
    <property type="evidence" value="ECO:0007669"/>
    <property type="project" value="UniProtKB-KW"/>
</dbReference>
<dbReference type="FunFam" id="2.60.120.1040:FF:000007">
    <property type="entry name" value="Protein CBG06449"/>
    <property type="match status" value="1"/>
</dbReference>
<evidence type="ECO:0000256" key="7">
    <source>
        <dbReference type="SAM" id="MobiDB-lite"/>
    </source>
</evidence>
<dbReference type="GO" id="GO:0048731">
    <property type="term" value="P:system development"/>
    <property type="evidence" value="ECO:0007669"/>
    <property type="project" value="UniProtKB-ARBA"/>
</dbReference>
<proteinExistence type="inferred from homology"/>
<dbReference type="OMA" id="FREVVIM"/>
<evidence type="ECO:0000256" key="2">
    <source>
        <dbReference type="ARBA" id="ARBA00022723"/>
    </source>
</evidence>
<feature type="domain" description="Zinc finger ZPR1-type" evidence="8">
    <location>
        <begin position="53"/>
        <end position="211"/>
    </location>
</feature>
<evidence type="ECO:0000256" key="4">
    <source>
        <dbReference type="ARBA" id="ARBA00022771"/>
    </source>
</evidence>
<dbReference type="SMART" id="SM00709">
    <property type="entry name" value="Zpr1"/>
    <property type="match status" value="2"/>
</dbReference>
<dbReference type="GeneID" id="111601855"/>
<dbReference type="FunFam" id="2.60.120.1040:FF:000001">
    <property type="entry name" value="Zinc finger protein ZPR1"/>
    <property type="match status" value="1"/>
</dbReference>
<dbReference type="KEGG" id="dhe:111601855"/>
<dbReference type="Gene3D" id="2.60.120.1040">
    <property type="entry name" value="ZPR1, A/B domain"/>
    <property type="match status" value="2"/>
</dbReference>
<dbReference type="InterPro" id="IPR042451">
    <property type="entry name" value="ZPR1_A/B_dom"/>
</dbReference>
<dbReference type="FunFam" id="2.20.25.420:FF:000001">
    <property type="entry name" value="Zinc finger protein ZPR1"/>
    <property type="match status" value="1"/>
</dbReference>
<keyword evidence="5" id="KW-0862">Zinc</keyword>
<keyword evidence="4" id="KW-0863">Zinc-finger</keyword>
<feature type="region of interest" description="Disordered" evidence="7">
    <location>
        <begin position="445"/>
        <end position="468"/>
    </location>
</feature>
<protein>
    <recommendedName>
        <fullName evidence="6">Zinc finger protein ZPR1</fullName>
    </recommendedName>
</protein>
<dbReference type="Proteomes" id="UP000504633">
    <property type="component" value="Unplaced"/>
</dbReference>
<keyword evidence="2" id="KW-0479">Metal-binding</keyword>
<keyword evidence="9" id="KW-1185">Reference proteome</keyword>
<evidence type="ECO:0000259" key="8">
    <source>
        <dbReference type="SMART" id="SM00709"/>
    </source>
</evidence>
<dbReference type="PANTHER" id="PTHR10876">
    <property type="entry name" value="ZINC FINGER PROTEIN ZPR1"/>
    <property type="match status" value="1"/>
</dbReference>
<evidence type="ECO:0000256" key="5">
    <source>
        <dbReference type="ARBA" id="ARBA00022833"/>
    </source>
</evidence>
<dbReference type="FunFam" id="2.20.25.420:FF:000003">
    <property type="entry name" value="zinc finger protein ZPR1"/>
    <property type="match status" value="1"/>
</dbReference>
<feature type="domain" description="Zinc finger ZPR1-type" evidence="8">
    <location>
        <begin position="271"/>
        <end position="428"/>
    </location>
</feature>
<gene>
    <name evidence="10" type="primary">LOC111601855</name>
</gene>
<dbReference type="GO" id="GO:0005634">
    <property type="term" value="C:nucleus"/>
    <property type="evidence" value="ECO:0007669"/>
    <property type="project" value="TreeGrafter"/>
</dbReference>
<dbReference type="InterPro" id="IPR042452">
    <property type="entry name" value="ZPR1_Znf1/2"/>
</dbReference>
<evidence type="ECO:0000313" key="10">
    <source>
        <dbReference type="RefSeq" id="XP_023174462.1"/>
    </source>
</evidence>
<name>A0A6J1M0Z6_DROHY</name>
<organism evidence="9 10">
    <name type="scientific">Drosophila hydei</name>
    <name type="common">Fruit fly</name>
    <dbReference type="NCBI Taxonomy" id="7224"/>
    <lineage>
        <taxon>Eukaryota</taxon>
        <taxon>Metazoa</taxon>
        <taxon>Ecdysozoa</taxon>
        <taxon>Arthropoda</taxon>
        <taxon>Hexapoda</taxon>
        <taxon>Insecta</taxon>
        <taxon>Pterygota</taxon>
        <taxon>Neoptera</taxon>
        <taxon>Endopterygota</taxon>
        <taxon>Diptera</taxon>
        <taxon>Brachycera</taxon>
        <taxon>Muscomorpha</taxon>
        <taxon>Ephydroidea</taxon>
        <taxon>Drosophilidae</taxon>
        <taxon>Drosophila</taxon>
    </lineage>
</organism>